<dbReference type="EMBL" id="BMAW01071804">
    <property type="protein sequence ID" value="GFT79787.1"/>
    <property type="molecule type" value="Genomic_DNA"/>
</dbReference>
<evidence type="ECO:0000313" key="2">
    <source>
        <dbReference type="EMBL" id="GFT79787.1"/>
    </source>
</evidence>
<keyword evidence="1" id="KW-0812">Transmembrane</keyword>
<accession>A0A8X6PNB3</accession>
<comment type="caution">
    <text evidence="2">The sequence shown here is derived from an EMBL/GenBank/DDBJ whole genome shotgun (WGS) entry which is preliminary data.</text>
</comment>
<dbReference type="AlphaFoldDB" id="A0A8X6PNB3"/>
<evidence type="ECO:0000313" key="3">
    <source>
        <dbReference type="Proteomes" id="UP000887013"/>
    </source>
</evidence>
<dbReference type="Proteomes" id="UP000887013">
    <property type="component" value="Unassembled WGS sequence"/>
</dbReference>
<feature type="transmembrane region" description="Helical" evidence="1">
    <location>
        <begin position="138"/>
        <end position="158"/>
    </location>
</feature>
<keyword evidence="3" id="KW-1185">Reference proteome</keyword>
<keyword evidence="1" id="KW-1133">Transmembrane helix</keyword>
<protein>
    <submittedName>
        <fullName evidence="2">Uncharacterized protein</fullName>
    </submittedName>
</protein>
<gene>
    <name evidence="2" type="ORF">NPIL_75851</name>
</gene>
<keyword evidence="1" id="KW-0472">Membrane</keyword>
<reference evidence="2" key="1">
    <citation type="submission" date="2020-08" db="EMBL/GenBank/DDBJ databases">
        <title>Multicomponent nature underlies the extraordinary mechanical properties of spider dragline silk.</title>
        <authorList>
            <person name="Kono N."/>
            <person name="Nakamura H."/>
            <person name="Mori M."/>
            <person name="Yoshida Y."/>
            <person name="Ohtoshi R."/>
            <person name="Malay A.D."/>
            <person name="Moran D.A.P."/>
            <person name="Tomita M."/>
            <person name="Numata K."/>
            <person name="Arakawa K."/>
        </authorList>
    </citation>
    <scope>NUCLEOTIDE SEQUENCE</scope>
</reference>
<organism evidence="2 3">
    <name type="scientific">Nephila pilipes</name>
    <name type="common">Giant wood spider</name>
    <name type="synonym">Nephila maculata</name>
    <dbReference type="NCBI Taxonomy" id="299642"/>
    <lineage>
        <taxon>Eukaryota</taxon>
        <taxon>Metazoa</taxon>
        <taxon>Ecdysozoa</taxon>
        <taxon>Arthropoda</taxon>
        <taxon>Chelicerata</taxon>
        <taxon>Arachnida</taxon>
        <taxon>Araneae</taxon>
        <taxon>Araneomorphae</taxon>
        <taxon>Entelegynae</taxon>
        <taxon>Araneoidea</taxon>
        <taxon>Nephilidae</taxon>
        <taxon>Nephila</taxon>
    </lineage>
</organism>
<proteinExistence type="predicted"/>
<name>A0A8X6PNB3_NEPPI</name>
<sequence length="172" mass="19429">MLKNWIVRRRRVSFDIHPNEGFVDRHASTNSLANVRVSREIGSARKNAKEERPLPQRNQLQNLVNGAGRWTRVLGDSLHKTFRPEMIVSSWRSCGHLTPADFNLALGLTSQNVWCSMIVVLGGRGCLKHRRLRSRVAVGLRMELFRGFVIVVLGGFALPNLSGFRFVLEVGL</sequence>
<evidence type="ECO:0000256" key="1">
    <source>
        <dbReference type="SAM" id="Phobius"/>
    </source>
</evidence>